<dbReference type="eggNOG" id="KOG0628">
    <property type="taxonomic scope" value="Eukaryota"/>
</dbReference>
<evidence type="ECO:0000313" key="6">
    <source>
        <dbReference type="EMBL" id="ERN10046.1"/>
    </source>
</evidence>
<evidence type="ECO:0000256" key="1">
    <source>
        <dbReference type="ARBA" id="ARBA00001933"/>
    </source>
</evidence>
<keyword evidence="3 5" id="KW-0663">Pyridoxal phosphate</keyword>
<evidence type="ECO:0000256" key="5">
    <source>
        <dbReference type="RuleBase" id="RU000382"/>
    </source>
</evidence>
<dbReference type="SUPFAM" id="SSF53383">
    <property type="entry name" value="PLP-dependent transferases"/>
    <property type="match status" value="1"/>
</dbReference>
<name>W1PQR1_AMBTC</name>
<organism evidence="6 7">
    <name type="scientific">Amborella trichopoda</name>
    <dbReference type="NCBI Taxonomy" id="13333"/>
    <lineage>
        <taxon>Eukaryota</taxon>
        <taxon>Viridiplantae</taxon>
        <taxon>Streptophyta</taxon>
        <taxon>Embryophyta</taxon>
        <taxon>Tracheophyta</taxon>
        <taxon>Spermatophyta</taxon>
        <taxon>Magnoliopsida</taxon>
        <taxon>Amborellales</taxon>
        <taxon>Amborellaceae</taxon>
        <taxon>Amborella</taxon>
    </lineage>
</organism>
<dbReference type="EMBL" id="KI392979">
    <property type="protein sequence ID" value="ERN10046.1"/>
    <property type="molecule type" value="Genomic_DNA"/>
</dbReference>
<accession>W1PQR1</accession>
<evidence type="ECO:0000256" key="2">
    <source>
        <dbReference type="ARBA" id="ARBA00022793"/>
    </source>
</evidence>
<dbReference type="Gene3D" id="3.40.640.10">
    <property type="entry name" value="Type I PLP-dependent aspartate aminotransferase-like (Major domain)"/>
    <property type="match status" value="1"/>
</dbReference>
<dbReference type="Proteomes" id="UP000017836">
    <property type="component" value="Unassembled WGS sequence"/>
</dbReference>
<dbReference type="GO" id="GO:0016830">
    <property type="term" value="F:carbon-carbon lyase activity"/>
    <property type="evidence" value="ECO:0007669"/>
    <property type="project" value="InterPro"/>
</dbReference>
<dbReference type="GO" id="GO:0030170">
    <property type="term" value="F:pyridoxal phosphate binding"/>
    <property type="evidence" value="ECO:0007669"/>
    <property type="project" value="InterPro"/>
</dbReference>
<comment type="similarity">
    <text evidence="5">Belongs to the group II decarboxylase family.</text>
</comment>
<proteinExistence type="inferred from homology"/>
<comment type="cofactor">
    <cofactor evidence="1 5">
        <name>pyridoxal 5'-phosphate</name>
        <dbReference type="ChEBI" id="CHEBI:597326"/>
    </cofactor>
</comment>
<keyword evidence="4 5" id="KW-0456">Lyase</keyword>
<evidence type="ECO:0000313" key="7">
    <source>
        <dbReference type="Proteomes" id="UP000017836"/>
    </source>
</evidence>
<dbReference type="GO" id="GO:0019752">
    <property type="term" value="P:carboxylic acid metabolic process"/>
    <property type="evidence" value="ECO:0007669"/>
    <property type="project" value="InterPro"/>
</dbReference>
<dbReference type="Pfam" id="PF00282">
    <property type="entry name" value="Pyridoxal_deC"/>
    <property type="match status" value="1"/>
</dbReference>
<keyword evidence="2" id="KW-0210">Decarboxylase</keyword>
<reference evidence="7" key="1">
    <citation type="journal article" date="2013" name="Science">
        <title>The Amborella genome and the evolution of flowering plants.</title>
        <authorList>
            <consortium name="Amborella Genome Project"/>
        </authorList>
    </citation>
    <scope>NUCLEOTIDE SEQUENCE [LARGE SCALE GENOMIC DNA]</scope>
</reference>
<dbReference type="HOGENOM" id="CLU_2088072_0_0_1"/>
<gene>
    <name evidence="6" type="ORF">AMTR_s00013p00250260</name>
</gene>
<dbReference type="Gramene" id="ERN10046">
    <property type="protein sequence ID" value="ERN10046"/>
    <property type="gene ID" value="AMTR_s00013p00250260"/>
</dbReference>
<protein>
    <submittedName>
        <fullName evidence="6">Uncharacterized protein</fullName>
    </submittedName>
</protein>
<evidence type="ECO:0000256" key="4">
    <source>
        <dbReference type="ARBA" id="ARBA00023239"/>
    </source>
</evidence>
<dbReference type="InterPro" id="IPR002129">
    <property type="entry name" value="PyrdxlP-dep_de-COase"/>
</dbReference>
<keyword evidence="7" id="KW-1185">Reference proteome</keyword>
<dbReference type="InterPro" id="IPR015421">
    <property type="entry name" value="PyrdxlP-dep_Trfase_major"/>
</dbReference>
<sequence>MLKKFGMGKIGQLVVHASYQIQKVSTLRTTSSTAVGSLEGLGQVARDFGAWLHVDVAYASSACVCPKFRHFLDGFELVDSFSMNAHKWLPFLFRCGEEGDLALGGHHIGREIHVLEI</sequence>
<dbReference type="PANTHER" id="PTHR11999:SF96">
    <property type="entry name" value="TYROSINE DECARBOXYLASE"/>
    <property type="match status" value="1"/>
</dbReference>
<dbReference type="AlphaFoldDB" id="W1PQR1"/>
<dbReference type="InterPro" id="IPR010977">
    <property type="entry name" value="Aromatic_deC"/>
</dbReference>
<dbReference type="STRING" id="13333.W1PQR1"/>
<dbReference type="InterPro" id="IPR015424">
    <property type="entry name" value="PyrdxlP-dep_Trfase"/>
</dbReference>
<evidence type="ECO:0000256" key="3">
    <source>
        <dbReference type="ARBA" id="ARBA00022898"/>
    </source>
</evidence>
<dbReference type="PANTHER" id="PTHR11999">
    <property type="entry name" value="GROUP II PYRIDOXAL-5-PHOSPHATE DECARBOXYLASE"/>
    <property type="match status" value="1"/>
</dbReference>